<dbReference type="EMBL" id="MTSL01000031">
    <property type="protein sequence ID" value="PJF19885.1"/>
    <property type="molecule type" value="Genomic_DNA"/>
</dbReference>
<dbReference type="GO" id="GO:0005737">
    <property type="term" value="C:cytoplasm"/>
    <property type="evidence" value="ECO:0007669"/>
    <property type="project" value="TreeGrafter"/>
</dbReference>
<evidence type="ECO:0000256" key="1">
    <source>
        <dbReference type="SAM" id="MobiDB-lite"/>
    </source>
</evidence>
<dbReference type="GO" id="GO:0015031">
    <property type="term" value="P:protein transport"/>
    <property type="evidence" value="ECO:0007669"/>
    <property type="project" value="TreeGrafter"/>
</dbReference>
<dbReference type="InterPro" id="IPR014756">
    <property type="entry name" value="Ig_E-set"/>
</dbReference>
<gene>
    <name evidence="3" type="ORF">PSACC_00295</name>
</gene>
<dbReference type="Gene3D" id="2.60.40.640">
    <property type="match status" value="2"/>
</dbReference>
<feature type="compositionally biased region" description="Pro residues" evidence="1">
    <location>
        <begin position="328"/>
        <end position="337"/>
    </location>
</feature>
<dbReference type="Pfam" id="PF00339">
    <property type="entry name" value="Arrestin_N"/>
    <property type="match status" value="1"/>
</dbReference>
<dbReference type="InterPro" id="IPR014752">
    <property type="entry name" value="Arrestin-like_C"/>
</dbReference>
<dbReference type="Proteomes" id="UP000240830">
    <property type="component" value="Unassembled WGS sequence"/>
</dbReference>
<proteinExistence type="predicted"/>
<dbReference type="InterPro" id="IPR011021">
    <property type="entry name" value="Arrestin-like_N"/>
</dbReference>
<evidence type="ECO:0000313" key="4">
    <source>
        <dbReference type="Proteomes" id="UP000240830"/>
    </source>
</evidence>
<reference evidence="3 4" key="1">
    <citation type="submission" date="2016-10" db="EMBL/GenBank/DDBJ databases">
        <title>The genome of Paramicrosporidium saccamoebae is the missing link in understanding Cryptomycota and Microsporidia evolution.</title>
        <authorList>
            <person name="Quandt C.A."/>
            <person name="Beaudet D."/>
            <person name="Corsaro D."/>
            <person name="Michel R."/>
            <person name="Corradi N."/>
            <person name="James T."/>
        </authorList>
    </citation>
    <scope>NUCLEOTIDE SEQUENCE [LARGE SCALE GENOMIC DNA]</scope>
    <source>
        <strain evidence="3 4">KSL3</strain>
    </source>
</reference>
<dbReference type="InterPro" id="IPR050357">
    <property type="entry name" value="Arrestin_domain-protein"/>
</dbReference>
<comment type="caution">
    <text evidence="3">The sequence shown here is derived from an EMBL/GenBank/DDBJ whole genome shotgun (WGS) entry which is preliminary data.</text>
</comment>
<accession>A0A2H9TQ62</accession>
<keyword evidence="4" id="KW-1185">Reference proteome</keyword>
<name>A0A2H9TQ62_9FUNG</name>
<protein>
    <submittedName>
        <fullName evidence="3">Immunoglobulin E-set</fullName>
    </submittedName>
</protein>
<dbReference type="PANTHER" id="PTHR11188:SF17">
    <property type="entry name" value="FI21816P1"/>
    <property type="match status" value="1"/>
</dbReference>
<dbReference type="PANTHER" id="PTHR11188">
    <property type="entry name" value="ARRESTIN DOMAIN CONTAINING PROTEIN"/>
    <property type="match status" value="1"/>
</dbReference>
<dbReference type="AlphaFoldDB" id="A0A2H9TQ62"/>
<feature type="region of interest" description="Disordered" evidence="1">
    <location>
        <begin position="318"/>
        <end position="337"/>
    </location>
</feature>
<feature type="domain" description="Arrestin-like N-terminal" evidence="2">
    <location>
        <begin position="29"/>
        <end position="150"/>
    </location>
</feature>
<evidence type="ECO:0000313" key="3">
    <source>
        <dbReference type="EMBL" id="PJF19885.1"/>
    </source>
</evidence>
<sequence>MAHDQPRPLFWPRGPEENMAGRLRDGLRVRVETEKAQYTAGEEIVGAAVLIATLPIKHEGVHLRLGCVIRVHAHAADAGREYLLKTRRYLENSEQTALSKGVLAPGEYTLPFRWKIPVNAPASFIKTSPPNTAYVKHRVKVCVRSASFFPRDSFYDHVFRVYRLHVPDQAHAQMSHPVNKYCCMRSGDVTMLLSLQTNTILPGKTITAVIRLDASQCMLTSAPVLLQLKQQIEYHVRNEKFVISTVMSKWVGNALVAGEVLEKTVDLATPADLECSVSAYELHCRYFLTATLGYGIVQKKEVSVEVIVGALRGDSTKSHALPPIVDKGPPPQAPDSE</sequence>
<evidence type="ECO:0000259" key="2">
    <source>
        <dbReference type="Pfam" id="PF00339"/>
    </source>
</evidence>
<dbReference type="SUPFAM" id="SSF81296">
    <property type="entry name" value="E set domains"/>
    <property type="match status" value="1"/>
</dbReference>
<organism evidence="3 4">
    <name type="scientific">Paramicrosporidium saccamoebae</name>
    <dbReference type="NCBI Taxonomy" id="1246581"/>
    <lineage>
        <taxon>Eukaryota</taxon>
        <taxon>Fungi</taxon>
        <taxon>Fungi incertae sedis</taxon>
        <taxon>Cryptomycota</taxon>
        <taxon>Cryptomycota incertae sedis</taxon>
        <taxon>Paramicrosporidium</taxon>
    </lineage>
</organism>